<evidence type="ECO:0000313" key="1">
    <source>
        <dbReference type="EMBL" id="PGS80714.1"/>
    </source>
</evidence>
<sequence length="205" mass="23772">MDRISYQSVKVVGYLLFKVVEKFEIDEQSVFSFALKTSNEFENMVVEEVQSLLEQIRYMCIELEESEPLQETGELLENIKGILVEELSTIGSIEKEEYIERLIRIVDVKTMGDAVPLFRQIIENARERKKYGDKLLENPSKYFSELGNVFKEVIDIYEQANGEPEIKSLITCPLCEKQTNSYACAWGINKHVQFYCEHCGMNGRQ</sequence>
<proteinExistence type="predicted"/>
<name>A0A9X7CPW5_BACCE</name>
<dbReference type="EMBL" id="NULI01000042">
    <property type="protein sequence ID" value="PGS80714.1"/>
    <property type="molecule type" value="Genomic_DNA"/>
</dbReference>
<gene>
    <name evidence="1" type="ORF">COC69_08010</name>
</gene>
<evidence type="ECO:0000313" key="2">
    <source>
        <dbReference type="Proteomes" id="UP000224203"/>
    </source>
</evidence>
<comment type="caution">
    <text evidence="1">The sequence shown here is derived from an EMBL/GenBank/DDBJ whole genome shotgun (WGS) entry which is preliminary data.</text>
</comment>
<dbReference type="Proteomes" id="UP000224203">
    <property type="component" value="Unassembled WGS sequence"/>
</dbReference>
<accession>A0A9X7CPW5</accession>
<dbReference type="RefSeq" id="WP_098782475.1">
    <property type="nucleotide sequence ID" value="NZ_NULI01000042.1"/>
</dbReference>
<dbReference type="AlphaFoldDB" id="A0A9X7CPW5"/>
<reference evidence="1 2" key="1">
    <citation type="submission" date="2017-09" db="EMBL/GenBank/DDBJ databases">
        <title>Large-scale bioinformatics analysis of Bacillus genomes uncovers conserved roles of natural products in bacterial physiology.</title>
        <authorList>
            <consortium name="Agbiome Team Llc"/>
            <person name="Bleich R.M."/>
            <person name="Grubbs K.J."/>
            <person name="Santa Maria K.C."/>
            <person name="Allen S.E."/>
            <person name="Farag S."/>
            <person name="Shank E.A."/>
            <person name="Bowers A."/>
        </authorList>
    </citation>
    <scope>NUCLEOTIDE SEQUENCE [LARGE SCALE GENOMIC DNA]</scope>
    <source>
        <strain evidence="1 2">AFS041711</strain>
    </source>
</reference>
<protein>
    <submittedName>
        <fullName evidence="1">Uncharacterized protein</fullName>
    </submittedName>
</protein>
<organism evidence="1 2">
    <name type="scientific">Bacillus cereus</name>
    <dbReference type="NCBI Taxonomy" id="1396"/>
    <lineage>
        <taxon>Bacteria</taxon>
        <taxon>Bacillati</taxon>
        <taxon>Bacillota</taxon>
        <taxon>Bacilli</taxon>
        <taxon>Bacillales</taxon>
        <taxon>Bacillaceae</taxon>
        <taxon>Bacillus</taxon>
        <taxon>Bacillus cereus group</taxon>
    </lineage>
</organism>